<dbReference type="GO" id="GO:0006355">
    <property type="term" value="P:regulation of DNA-templated transcription"/>
    <property type="evidence" value="ECO:0007669"/>
    <property type="project" value="InterPro"/>
</dbReference>
<dbReference type="Proteomes" id="UP000825701">
    <property type="component" value="Chromosome"/>
</dbReference>
<accession>A0A9E6RDH2</accession>
<protein>
    <submittedName>
        <fullName evidence="3">Plasmid stabilization protein</fullName>
    </submittedName>
</protein>
<dbReference type="EMBL" id="CP081869">
    <property type="protein sequence ID" value="QZO02382.1"/>
    <property type="molecule type" value="Genomic_DNA"/>
</dbReference>
<dbReference type="Gene3D" id="1.10.1220.10">
    <property type="entry name" value="Met repressor-like"/>
    <property type="match status" value="1"/>
</dbReference>
<evidence type="ECO:0000259" key="2">
    <source>
        <dbReference type="Pfam" id="PF22513"/>
    </source>
</evidence>
<sequence>MASLTIRNLKDSTKTALRIRAASLGRSMEDEARRVLDASVEKVSDEPLPGNLADAIASIFDPLGGVNLDIPPREPMREPPDFSGPEHDLDDHPRHERSV</sequence>
<evidence type="ECO:0000313" key="4">
    <source>
        <dbReference type="Proteomes" id="UP000825701"/>
    </source>
</evidence>
<evidence type="ECO:0000313" key="3">
    <source>
        <dbReference type="EMBL" id="QZO02382.1"/>
    </source>
</evidence>
<dbReference type="InterPro" id="IPR010985">
    <property type="entry name" value="Ribbon_hlx_hlx"/>
</dbReference>
<proteinExistence type="predicted"/>
<keyword evidence="4" id="KW-1185">Reference proteome</keyword>
<reference evidence="3" key="1">
    <citation type="submission" date="2021-08" db="EMBL/GenBank/DDBJ databases">
        <authorList>
            <person name="Zhang H."/>
            <person name="Xu M."/>
            <person name="Yu Z."/>
            <person name="Yang L."/>
            <person name="Cai Y."/>
        </authorList>
    </citation>
    <scope>NUCLEOTIDE SEQUENCE</scope>
    <source>
        <strain evidence="3">CHL1</strain>
    </source>
</reference>
<evidence type="ECO:0000256" key="1">
    <source>
        <dbReference type="SAM" id="MobiDB-lite"/>
    </source>
</evidence>
<feature type="compositionally biased region" description="Basic and acidic residues" evidence="1">
    <location>
        <begin position="71"/>
        <end position="99"/>
    </location>
</feature>
<gene>
    <name evidence="3" type="ORF">K6K41_14185</name>
</gene>
<organism evidence="3 4">
    <name type="scientific">Chenggangzhangella methanolivorans</name>
    <dbReference type="NCBI Taxonomy" id="1437009"/>
    <lineage>
        <taxon>Bacteria</taxon>
        <taxon>Pseudomonadati</taxon>
        <taxon>Pseudomonadota</taxon>
        <taxon>Alphaproteobacteria</taxon>
        <taxon>Hyphomicrobiales</taxon>
        <taxon>Methylopilaceae</taxon>
        <taxon>Chenggangzhangella</taxon>
    </lineage>
</organism>
<feature type="region of interest" description="Disordered" evidence="1">
    <location>
        <begin position="70"/>
        <end position="99"/>
    </location>
</feature>
<feature type="domain" description="Antitoxin FitA-like ribbon-helix-helix" evidence="2">
    <location>
        <begin position="2"/>
        <end position="40"/>
    </location>
</feature>
<dbReference type="KEGG" id="cmet:K6K41_14185"/>
<name>A0A9E6RDH2_9HYPH</name>
<dbReference type="InterPro" id="IPR013321">
    <property type="entry name" value="Arc_rbn_hlx_hlx"/>
</dbReference>
<dbReference type="InterPro" id="IPR053853">
    <property type="entry name" value="FitA-like_RHH"/>
</dbReference>
<dbReference type="SUPFAM" id="SSF47598">
    <property type="entry name" value="Ribbon-helix-helix"/>
    <property type="match status" value="1"/>
</dbReference>
<dbReference type="Pfam" id="PF22513">
    <property type="entry name" value="FitA-like_RHH"/>
    <property type="match status" value="1"/>
</dbReference>
<dbReference type="RefSeq" id="WP_261405744.1">
    <property type="nucleotide sequence ID" value="NZ_JBHRXS010000003.1"/>
</dbReference>
<dbReference type="AlphaFoldDB" id="A0A9E6RDH2"/>